<dbReference type="PROSITE" id="PS50837">
    <property type="entry name" value="NACHT"/>
    <property type="match status" value="1"/>
</dbReference>
<dbReference type="Gene3D" id="3.40.50.300">
    <property type="entry name" value="P-loop containing nucleotide triphosphate hydrolases"/>
    <property type="match status" value="1"/>
</dbReference>
<organism evidence="4 5">
    <name type="scientific">Elaphomyces granulatus</name>
    <dbReference type="NCBI Taxonomy" id="519963"/>
    <lineage>
        <taxon>Eukaryota</taxon>
        <taxon>Fungi</taxon>
        <taxon>Dikarya</taxon>
        <taxon>Ascomycota</taxon>
        <taxon>Pezizomycotina</taxon>
        <taxon>Eurotiomycetes</taxon>
        <taxon>Eurotiomycetidae</taxon>
        <taxon>Eurotiales</taxon>
        <taxon>Elaphomycetaceae</taxon>
        <taxon>Elaphomyces</taxon>
    </lineage>
</organism>
<evidence type="ECO:0000313" key="4">
    <source>
        <dbReference type="EMBL" id="OXV11328.1"/>
    </source>
</evidence>
<protein>
    <recommendedName>
        <fullName evidence="3">NACHT domain-containing protein</fullName>
    </recommendedName>
</protein>
<dbReference type="InterPro" id="IPR007111">
    <property type="entry name" value="NACHT_NTPase"/>
</dbReference>
<dbReference type="EMBL" id="NPHW01002506">
    <property type="protein sequence ID" value="OXV11328.1"/>
    <property type="molecule type" value="Genomic_DNA"/>
</dbReference>
<sequence length="380" mass="42412">MQNRQKIVRGLSWQDSKHQASKASDNDDSQSMETLSKQLFPAGGENLVRWSGPICLPNTRVEILDEIRVMMGDAEGKFIVWLNGMAGSGKSTIARTIAQGYAEQNRLAAMFCFSRDEADRSHAGKFIPSITLQLAGLSSAFHAHICEVLAENPDIPRRDIKEQWSKLFLEPLSTLEADFPQLPLYLVVDALDACDDLGQIYGVLQLFAEATSLETKLRILVTSRPETTIRVAFRNMPGTLYQNVALNKIPQATVESDISTLYEHRIEEVRATSESLSPDWPGQEKLSLLVSRASGSFIYAEMVCRFIKERTKAGLQDDALQSVLSTTIKQDELARNTTAVRKAVTPEVDLLYNEMLEYIFRAVDPTEDDQQSASTFQEVA</sequence>
<evidence type="ECO:0000313" key="5">
    <source>
        <dbReference type="Proteomes" id="UP000243515"/>
    </source>
</evidence>
<proteinExistence type="predicted"/>
<feature type="region of interest" description="Disordered" evidence="2">
    <location>
        <begin position="1"/>
        <end position="32"/>
    </location>
</feature>
<keyword evidence="5" id="KW-1185">Reference proteome</keyword>
<gene>
    <name evidence="4" type="ORF">Egran_00910</name>
</gene>
<dbReference type="InterPro" id="IPR027417">
    <property type="entry name" value="P-loop_NTPase"/>
</dbReference>
<dbReference type="PANTHER" id="PTHR10039">
    <property type="entry name" value="AMELOGENIN"/>
    <property type="match status" value="1"/>
</dbReference>
<name>A0A232M4R2_9EURO</name>
<dbReference type="InterPro" id="IPR056884">
    <property type="entry name" value="NPHP3-like_N"/>
</dbReference>
<dbReference type="OrthoDB" id="1577640at2759"/>
<evidence type="ECO:0000259" key="3">
    <source>
        <dbReference type="PROSITE" id="PS50837"/>
    </source>
</evidence>
<feature type="domain" description="NACHT" evidence="3">
    <location>
        <begin position="78"/>
        <end position="225"/>
    </location>
</feature>
<feature type="non-terminal residue" evidence="4">
    <location>
        <position position="380"/>
    </location>
</feature>
<keyword evidence="1" id="KW-0677">Repeat</keyword>
<comment type="caution">
    <text evidence="4">The sequence shown here is derived from an EMBL/GenBank/DDBJ whole genome shotgun (WGS) entry which is preliminary data.</text>
</comment>
<reference evidence="4 5" key="1">
    <citation type="journal article" date="2015" name="Environ. Microbiol.">
        <title>Metagenome sequence of Elaphomyces granulatus from sporocarp tissue reveals Ascomycota ectomycorrhizal fingerprints of genome expansion and a Proteobacteria-rich microbiome.</title>
        <authorList>
            <person name="Quandt C.A."/>
            <person name="Kohler A."/>
            <person name="Hesse C.N."/>
            <person name="Sharpton T.J."/>
            <person name="Martin F."/>
            <person name="Spatafora J.W."/>
        </authorList>
    </citation>
    <scope>NUCLEOTIDE SEQUENCE [LARGE SCALE GENOMIC DNA]</scope>
    <source>
        <strain evidence="4 5">OSC145934</strain>
    </source>
</reference>
<dbReference type="AlphaFoldDB" id="A0A232M4R2"/>
<accession>A0A232M4R2</accession>
<dbReference type="SUPFAM" id="SSF52540">
    <property type="entry name" value="P-loop containing nucleoside triphosphate hydrolases"/>
    <property type="match status" value="1"/>
</dbReference>
<dbReference type="Proteomes" id="UP000243515">
    <property type="component" value="Unassembled WGS sequence"/>
</dbReference>
<evidence type="ECO:0000256" key="2">
    <source>
        <dbReference type="SAM" id="MobiDB-lite"/>
    </source>
</evidence>
<evidence type="ECO:0000256" key="1">
    <source>
        <dbReference type="ARBA" id="ARBA00022737"/>
    </source>
</evidence>
<dbReference type="PANTHER" id="PTHR10039:SF14">
    <property type="entry name" value="NACHT DOMAIN-CONTAINING PROTEIN"/>
    <property type="match status" value="1"/>
</dbReference>
<dbReference type="Pfam" id="PF24883">
    <property type="entry name" value="NPHP3_N"/>
    <property type="match status" value="1"/>
</dbReference>